<keyword evidence="2 6" id="KW-1003">Cell membrane</keyword>
<organism evidence="8 10">
    <name type="scientific">Holdemania massiliensis</name>
    <dbReference type="NCBI Taxonomy" id="1468449"/>
    <lineage>
        <taxon>Bacteria</taxon>
        <taxon>Bacillati</taxon>
        <taxon>Bacillota</taxon>
        <taxon>Erysipelotrichia</taxon>
        <taxon>Erysipelotrichales</taxon>
        <taxon>Erysipelotrichaceae</taxon>
        <taxon>Holdemania</taxon>
    </lineage>
</organism>
<evidence type="ECO:0000256" key="5">
    <source>
        <dbReference type="ARBA" id="ARBA00023136"/>
    </source>
</evidence>
<keyword evidence="3 6" id="KW-0812">Transmembrane</keyword>
<evidence type="ECO:0000313" key="9">
    <source>
        <dbReference type="EMBL" id="MSC35000.1"/>
    </source>
</evidence>
<keyword evidence="4 6" id="KW-1133">Transmembrane helix</keyword>
<comment type="similarity">
    <text evidence="6">Belongs to the TVP38/TMEM64 family.</text>
</comment>
<dbReference type="AlphaFoldDB" id="A0A6N7SBE2"/>
<dbReference type="GO" id="GO:0005886">
    <property type="term" value="C:plasma membrane"/>
    <property type="evidence" value="ECO:0007669"/>
    <property type="project" value="UniProtKB-SubCell"/>
</dbReference>
<dbReference type="PANTHER" id="PTHR12677:SF59">
    <property type="entry name" value="GOLGI APPARATUS MEMBRANE PROTEIN TVP38-RELATED"/>
    <property type="match status" value="1"/>
</dbReference>
<dbReference type="Pfam" id="PF09335">
    <property type="entry name" value="VTT_dom"/>
    <property type="match status" value="1"/>
</dbReference>
<proteinExistence type="inferred from homology"/>
<evidence type="ECO:0000313" key="8">
    <source>
        <dbReference type="EMBL" id="MSA91223.1"/>
    </source>
</evidence>
<reference evidence="10 11" key="1">
    <citation type="journal article" date="2019" name="Nat. Med.">
        <title>A library of human gut bacterial isolates paired with longitudinal multiomics data enables mechanistic microbiome research.</title>
        <authorList>
            <person name="Poyet M."/>
            <person name="Groussin M."/>
            <person name="Gibbons S.M."/>
            <person name="Avila-Pacheco J."/>
            <person name="Jiang X."/>
            <person name="Kearney S.M."/>
            <person name="Perrotta A.R."/>
            <person name="Berdy B."/>
            <person name="Zhao S."/>
            <person name="Lieberman T.D."/>
            <person name="Swanson P.K."/>
            <person name="Smith M."/>
            <person name="Roesemann S."/>
            <person name="Alexander J.E."/>
            <person name="Rich S.A."/>
            <person name="Livny J."/>
            <person name="Vlamakis H."/>
            <person name="Clish C."/>
            <person name="Bullock K."/>
            <person name="Deik A."/>
            <person name="Scott J."/>
            <person name="Pierce K.A."/>
            <person name="Xavier R.J."/>
            <person name="Alm E.J."/>
        </authorList>
    </citation>
    <scope>NUCLEOTIDE SEQUENCE [LARGE SCALE GENOMIC DNA]</scope>
    <source>
        <strain evidence="8 10">BIOML-A4</strain>
        <strain evidence="9 11">BIOML-A5</strain>
    </source>
</reference>
<evidence type="ECO:0000313" key="10">
    <source>
        <dbReference type="Proteomes" id="UP000433575"/>
    </source>
</evidence>
<evidence type="ECO:0000256" key="6">
    <source>
        <dbReference type="RuleBase" id="RU366058"/>
    </source>
</evidence>
<feature type="transmembrane region" description="Helical" evidence="6">
    <location>
        <begin position="168"/>
        <end position="189"/>
    </location>
</feature>
<feature type="transmembrane region" description="Helical" evidence="6">
    <location>
        <begin position="139"/>
        <end position="156"/>
    </location>
</feature>
<dbReference type="Proteomes" id="UP000433575">
    <property type="component" value="Unassembled WGS sequence"/>
</dbReference>
<name>A0A6N7SBE2_9FIRM</name>
<evidence type="ECO:0000256" key="1">
    <source>
        <dbReference type="ARBA" id="ARBA00004651"/>
    </source>
</evidence>
<keyword evidence="5 6" id="KW-0472">Membrane</keyword>
<dbReference type="InterPro" id="IPR015414">
    <property type="entry name" value="TMEM64"/>
</dbReference>
<accession>A0A6N7SBE2</accession>
<keyword evidence="11" id="KW-1185">Reference proteome</keyword>
<feature type="transmembrane region" description="Helical" evidence="6">
    <location>
        <begin position="12"/>
        <end position="33"/>
    </location>
</feature>
<evidence type="ECO:0000259" key="7">
    <source>
        <dbReference type="Pfam" id="PF09335"/>
    </source>
</evidence>
<gene>
    <name evidence="9" type="ORF">GKD88_17925</name>
    <name evidence="8" type="ORF">GKE08_18015</name>
</gene>
<comment type="subcellular location">
    <subcellularLocation>
        <location evidence="1 6">Cell membrane</location>
        <topology evidence="1 6">Multi-pass membrane protein</topology>
    </subcellularLocation>
</comment>
<dbReference type="EMBL" id="WKPI01000051">
    <property type="protein sequence ID" value="MSC35000.1"/>
    <property type="molecule type" value="Genomic_DNA"/>
</dbReference>
<feature type="domain" description="VTT" evidence="7">
    <location>
        <begin position="73"/>
        <end position="191"/>
    </location>
</feature>
<dbReference type="OrthoDB" id="1654692at2"/>
<evidence type="ECO:0000256" key="2">
    <source>
        <dbReference type="ARBA" id="ARBA00022475"/>
    </source>
</evidence>
<feature type="transmembrane region" description="Helical" evidence="6">
    <location>
        <begin position="89"/>
        <end position="110"/>
    </location>
</feature>
<dbReference type="EMBL" id="WKPJ01000048">
    <property type="protein sequence ID" value="MSA91223.1"/>
    <property type="molecule type" value="Genomic_DNA"/>
</dbReference>
<evidence type="ECO:0000256" key="4">
    <source>
        <dbReference type="ARBA" id="ARBA00022989"/>
    </source>
</evidence>
<comment type="caution">
    <text evidence="8">The sequence shown here is derived from an EMBL/GenBank/DDBJ whole genome shotgun (WGS) entry which is preliminary data.</text>
</comment>
<feature type="transmembrane region" description="Helical" evidence="6">
    <location>
        <begin position="53"/>
        <end position="77"/>
    </location>
</feature>
<sequence>MRKQRKWNRLQMISAAAGVLLIVLAVVDFLPAVNQLLKSGDEQAIRQYFEALGINGVLFLILLQAVQVMTSLIPALSLQAAAGASYGPLIGTAVILIGMVLGNGIVYLFAERLLDQLSPQSRIAQMLDRFHHWLAGKNKELYCFVMFLLPILPNLVKPYLAAVSDIRWPVFLFTCTVGSIIPVLAGTLIGNFLIEGRMREAVIVAVVAVIAAVGATLWQKHHSSQGRAGRR</sequence>
<dbReference type="PANTHER" id="PTHR12677">
    <property type="entry name" value="GOLGI APPARATUS MEMBRANE PROTEIN TVP38-RELATED"/>
    <property type="match status" value="1"/>
</dbReference>
<evidence type="ECO:0000313" key="11">
    <source>
        <dbReference type="Proteomes" id="UP000480929"/>
    </source>
</evidence>
<feature type="transmembrane region" description="Helical" evidence="6">
    <location>
        <begin position="201"/>
        <end position="218"/>
    </location>
</feature>
<dbReference type="Proteomes" id="UP000480929">
    <property type="component" value="Unassembled WGS sequence"/>
</dbReference>
<protein>
    <recommendedName>
        <fullName evidence="6">TVP38/TMEM64 family membrane protein</fullName>
    </recommendedName>
</protein>
<dbReference type="RefSeq" id="WP_154240560.1">
    <property type="nucleotide sequence ID" value="NZ_CALJPI010000116.1"/>
</dbReference>
<dbReference type="InterPro" id="IPR032816">
    <property type="entry name" value="VTT_dom"/>
</dbReference>
<evidence type="ECO:0000256" key="3">
    <source>
        <dbReference type="ARBA" id="ARBA00022692"/>
    </source>
</evidence>